<dbReference type="Proteomes" id="UP000037122">
    <property type="component" value="Unassembled WGS sequence"/>
</dbReference>
<proteinExistence type="predicted"/>
<name>A0A0L0NW81_CANAR</name>
<evidence type="ECO:0000313" key="2">
    <source>
        <dbReference type="Proteomes" id="UP000037122"/>
    </source>
</evidence>
<dbReference type="AlphaFoldDB" id="A0A0L0NW81"/>
<dbReference type="VEuPathDB" id="FungiDB:QG37_04813"/>
<sequence length="82" mass="8990">MAISLLDSAKSANITSVQSCLGFPPAWYTDSALEEMEVFLDKENSSMEARWFAESAGSGGGDESISTMECFLETEPLWDRDV</sequence>
<dbReference type="EMBL" id="LGST01000033">
    <property type="protein sequence ID" value="KND98289.1"/>
    <property type="molecule type" value="Genomic_DNA"/>
</dbReference>
<organism evidence="1 2">
    <name type="scientific">Candidozyma auris</name>
    <name type="common">Yeast</name>
    <name type="synonym">Candida auris</name>
    <dbReference type="NCBI Taxonomy" id="498019"/>
    <lineage>
        <taxon>Eukaryota</taxon>
        <taxon>Fungi</taxon>
        <taxon>Dikarya</taxon>
        <taxon>Ascomycota</taxon>
        <taxon>Saccharomycotina</taxon>
        <taxon>Pichiomycetes</taxon>
        <taxon>Metschnikowiaceae</taxon>
        <taxon>Candidozyma</taxon>
    </lineage>
</organism>
<evidence type="ECO:0000313" key="1">
    <source>
        <dbReference type="EMBL" id="KND98289.1"/>
    </source>
</evidence>
<reference evidence="2" key="1">
    <citation type="journal article" date="2015" name="BMC Genomics">
        <title>Draft genome of a commonly misdiagnosed multidrug resistant pathogen Candida auris.</title>
        <authorList>
            <person name="Chatterjee S."/>
            <person name="Alampalli S.V."/>
            <person name="Nageshan R.K."/>
            <person name="Chettiar S.T."/>
            <person name="Joshi S."/>
            <person name="Tatu U.S."/>
        </authorList>
    </citation>
    <scope>NUCLEOTIDE SEQUENCE [LARGE SCALE GENOMIC DNA]</scope>
    <source>
        <strain evidence="2">6684</strain>
    </source>
</reference>
<comment type="caution">
    <text evidence="1">The sequence shown here is derived from an EMBL/GenBank/DDBJ whole genome shotgun (WGS) entry which is preliminary data.</text>
</comment>
<gene>
    <name evidence="1" type="ORF">QG37_04813</name>
</gene>
<accession>A0A0L0NW81</accession>
<protein>
    <submittedName>
        <fullName evidence="1">Uncharacterized protein</fullName>
    </submittedName>
</protein>